<dbReference type="Pfam" id="PF05724">
    <property type="entry name" value="TPMT"/>
    <property type="match status" value="1"/>
</dbReference>
<keyword evidence="4" id="KW-0949">S-adenosyl-L-methionine</keyword>
<evidence type="ECO:0000256" key="4">
    <source>
        <dbReference type="ARBA" id="ARBA00022691"/>
    </source>
</evidence>
<dbReference type="InterPro" id="IPR029063">
    <property type="entry name" value="SAM-dependent_MTases_sf"/>
</dbReference>
<dbReference type="CDD" id="cd02440">
    <property type="entry name" value="AdoMet_MTases"/>
    <property type="match status" value="1"/>
</dbReference>
<dbReference type="GO" id="GO:0032259">
    <property type="term" value="P:methylation"/>
    <property type="evidence" value="ECO:0007669"/>
    <property type="project" value="UniProtKB-KW"/>
</dbReference>
<dbReference type="SUPFAM" id="SSF53335">
    <property type="entry name" value="S-adenosyl-L-methionine-dependent methyltransferases"/>
    <property type="match status" value="1"/>
</dbReference>
<dbReference type="Gene3D" id="3.40.50.150">
    <property type="entry name" value="Vaccinia Virus protein VP39"/>
    <property type="match status" value="1"/>
</dbReference>
<evidence type="ECO:0000256" key="3">
    <source>
        <dbReference type="ARBA" id="ARBA00022679"/>
    </source>
</evidence>
<name>A0ABY8BE36_9BURK</name>
<evidence type="ECO:0000313" key="6">
    <source>
        <dbReference type="Proteomes" id="UP001216510"/>
    </source>
</evidence>
<keyword evidence="6" id="KW-1185">Reference proteome</keyword>
<accession>A0ABY8BE36</accession>
<keyword evidence="2 5" id="KW-0489">Methyltransferase</keyword>
<gene>
    <name evidence="5" type="ORF">PX653_24855</name>
</gene>
<dbReference type="EMBL" id="CP119083">
    <property type="protein sequence ID" value="WEF32604.1"/>
    <property type="molecule type" value="Genomic_DNA"/>
</dbReference>
<evidence type="ECO:0000313" key="5">
    <source>
        <dbReference type="EMBL" id="WEF32604.1"/>
    </source>
</evidence>
<sequence length="210" mass="23789">MAEPANPNFDSRDPLQAAFWDERFTQRFMPWDQGGIPERLRHLVAERDAAADAAVVAPVALIPGCGSAYELDLMCEAGWDATAIDFSPAAVERARHVVKRWPERIVQADFFTYQPAQPLDVIYERAFLCAVPPDLWPRVAERWAQLLPRGGLLAGYFFLGATSKGPPFGIERAQLEELLAPHFELEADEAVKDSLPVFQGRERWLEWRRK</sequence>
<organism evidence="5 6">
    <name type="scientific">Pseudoduganella chitinolytica</name>
    <dbReference type="NCBI Taxonomy" id="34070"/>
    <lineage>
        <taxon>Bacteria</taxon>
        <taxon>Pseudomonadati</taxon>
        <taxon>Pseudomonadota</taxon>
        <taxon>Betaproteobacteria</taxon>
        <taxon>Burkholderiales</taxon>
        <taxon>Oxalobacteraceae</taxon>
        <taxon>Telluria group</taxon>
        <taxon>Pseudoduganella</taxon>
    </lineage>
</organism>
<evidence type="ECO:0000256" key="2">
    <source>
        <dbReference type="ARBA" id="ARBA00022603"/>
    </source>
</evidence>
<keyword evidence="1" id="KW-0597">Phosphoprotein</keyword>
<dbReference type="Proteomes" id="UP001216510">
    <property type="component" value="Chromosome"/>
</dbReference>
<dbReference type="RefSeq" id="WP_277415322.1">
    <property type="nucleotide sequence ID" value="NZ_CP119083.1"/>
</dbReference>
<dbReference type="PANTHER" id="PTHR32183">
    <property type="match status" value="1"/>
</dbReference>
<protein>
    <submittedName>
        <fullName evidence="5">Methyltransferase domain-containing protein</fullName>
    </submittedName>
</protein>
<dbReference type="GO" id="GO:0008168">
    <property type="term" value="F:methyltransferase activity"/>
    <property type="evidence" value="ECO:0007669"/>
    <property type="project" value="UniProtKB-KW"/>
</dbReference>
<reference evidence="5 6" key="1">
    <citation type="submission" date="2023-02" db="EMBL/GenBank/DDBJ databases">
        <title>Gemone sequence of Telluria chitinolytica ACM 3522T.</title>
        <authorList>
            <person name="Frediansyah A."/>
            <person name="Miess H."/>
            <person name="Gross H."/>
        </authorList>
    </citation>
    <scope>NUCLEOTIDE SEQUENCE [LARGE SCALE GENOMIC DNA]</scope>
    <source>
        <strain evidence="5 6">ACM 3522</strain>
    </source>
</reference>
<dbReference type="PANTHER" id="PTHR32183:SF11">
    <property type="entry name" value="THIOL METHYLTRANSFERASE 2-RELATED"/>
    <property type="match status" value="1"/>
</dbReference>
<proteinExistence type="predicted"/>
<evidence type="ECO:0000256" key="1">
    <source>
        <dbReference type="ARBA" id="ARBA00022553"/>
    </source>
</evidence>
<dbReference type="InterPro" id="IPR008854">
    <property type="entry name" value="TPMT"/>
</dbReference>
<dbReference type="PROSITE" id="PS51585">
    <property type="entry name" value="SAM_MT_TPMT"/>
    <property type="match status" value="1"/>
</dbReference>
<keyword evidence="3" id="KW-0808">Transferase</keyword>